<dbReference type="STRING" id="1754192.A0A1Y1X9C4"/>
<proteinExistence type="predicted"/>
<dbReference type="AlphaFoldDB" id="A0A1Y1X9C4"/>
<organism evidence="1 2">
    <name type="scientific">Anaeromyces robustus</name>
    <dbReference type="NCBI Taxonomy" id="1754192"/>
    <lineage>
        <taxon>Eukaryota</taxon>
        <taxon>Fungi</taxon>
        <taxon>Fungi incertae sedis</taxon>
        <taxon>Chytridiomycota</taxon>
        <taxon>Chytridiomycota incertae sedis</taxon>
        <taxon>Neocallimastigomycetes</taxon>
        <taxon>Neocallimastigales</taxon>
        <taxon>Neocallimastigaceae</taxon>
        <taxon>Anaeromyces</taxon>
    </lineage>
</organism>
<evidence type="ECO:0000313" key="1">
    <source>
        <dbReference type="EMBL" id="ORX82337.1"/>
    </source>
</evidence>
<dbReference type="Proteomes" id="UP000193944">
    <property type="component" value="Unassembled WGS sequence"/>
</dbReference>
<gene>
    <name evidence="1" type="ORF">BCR32DRAFT_267720</name>
</gene>
<dbReference type="OrthoDB" id="2387105at2759"/>
<evidence type="ECO:0000313" key="2">
    <source>
        <dbReference type="Proteomes" id="UP000193944"/>
    </source>
</evidence>
<comment type="caution">
    <text evidence="1">The sequence shown here is derived from an EMBL/GenBank/DDBJ whole genome shotgun (WGS) entry which is preliminary data.</text>
</comment>
<reference evidence="1 2" key="2">
    <citation type="submission" date="2016-08" db="EMBL/GenBank/DDBJ databases">
        <title>Pervasive Adenine N6-methylation of Active Genes in Fungi.</title>
        <authorList>
            <consortium name="DOE Joint Genome Institute"/>
            <person name="Mondo S.J."/>
            <person name="Dannebaum R.O."/>
            <person name="Kuo R.C."/>
            <person name="Labutti K."/>
            <person name="Haridas S."/>
            <person name="Kuo A."/>
            <person name="Salamov A."/>
            <person name="Ahrendt S.R."/>
            <person name="Lipzen A."/>
            <person name="Sullivan W."/>
            <person name="Andreopoulos W.B."/>
            <person name="Clum A."/>
            <person name="Lindquist E."/>
            <person name="Daum C."/>
            <person name="Ramamoorthy G.K."/>
            <person name="Gryganskyi A."/>
            <person name="Culley D."/>
            <person name="Magnuson J.K."/>
            <person name="James T.Y."/>
            <person name="O'Malley M.A."/>
            <person name="Stajich J.E."/>
            <person name="Spatafora J.W."/>
            <person name="Visel A."/>
            <person name="Grigoriev I.V."/>
        </authorList>
    </citation>
    <scope>NUCLEOTIDE SEQUENCE [LARGE SCALE GENOMIC DNA]</scope>
    <source>
        <strain evidence="1 2">S4</strain>
    </source>
</reference>
<keyword evidence="2" id="KW-1185">Reference proteome</keyword>
<protein>
    <submittedName>
        <fullName evidence="1">Uncharacterized protein</fullName>
    </submittedName>
</protein>
<reference evidence="1 2" key="1">
    <citation type="submission" date="2016-08" db="EMBL/GenBank/DDBJ databases">
        <title>A Parts List for Fungal Cellulosomes Revealed by Comparative Genomics.</title>
        <authorList>
            <consortium name="DOE Joint Genome Institute"/>
            <person name="Haitjema C.H."/>
            <person name="Gilmore S.P."/>
            <person name="Henske J.K."/>
            <person name="Solomon K.V."/>
            <person name="De Groot R."/>
            <person name="Kuo A."/>
            <person name="Mondo S.J."/>
            <person name="Salamov A.A."/>
            <person name="Labutti K."/>
            <person name="Zhao Z."/>
            <person name="Chiniquy J."/>
            <person name="Barry K."/>
            <person name="Brewer H.M."/>
            <person name="Purvine S.O."/>
            <person name="Wright A.T."/>
            <person name="Boxma B."/>
            <person name="Van Alen T."/>
            <person name="Hackstein J.H."/>
            <person name="Baker S.E."/>
            <person name="Grigoriev I.V."/>
            <person name="O'Malley M.A."/>
        </authorList>
    </citation>
    <scope>NUCLEOTIDE SEQUENCE [LARGE SCALE GENOMIC DNA]</scope>
    <source>
        <strain evidence="1 2">S4</strain>
    </source>
</reference>
<dbReference type="EMBL" id="MCFG01000097">
    <property type="protein sequence ID" value="ORX82337.1"/>
    <property type="molecule type" value="Genomic_DNA"/>
</dbReference>
<accession>A0A1Y1X9C4</accession>
<sequence length="143" mass="16699">MYNTEVKLTSARNVQFSVVSFGKNVKVKINNKNYDLKKVNNYTPLFKASINVGNNTTIYQYIEDNKTESFNRSLNKDKTKTDNDFYGKKDTVKKLPQFPILYEWKRSVGKGVLFDDSYIPTVHIYGTNSQKFFKIKIYILILL</sequence>
<name>A0A1Y1X9C4_9FUNG</name>